<gene>
    <name evidence="2" type="ORF">SAMN05660236_0165</name>
</gene>
<feature type="signal peptide" evidence="1">
    <location>
        <begin position="1"/>
        <end position="21"/>
    </location>
</feature>
<name>A0A1T5IM83_9BACT</name>
<protein>
    <recommendedName>
        <fullName evidence="4">Tetratricopeptide repeat-containing protein</fullName>
    </recommendedName>
</protein>
<keyword evidence="3" id="KW-1185">Reference proteome</keyword>
<dbReference type="Proteomes" id="UP000190961">
    <property type="component" value="Unassembled WGS sequence"/>
</dbReference>
<accession>A0A1T5IM83</accession>
<evidence type="ECO:0000256" key="1">
    <source>
        <dbReference type="SAM" id="SignalP"/>
    </source>
</evidence>
<evidence type="ECO:0008006" key="4">
    <source>
        <dbReference type="Google" id="ProtNLM"/>
    </source>
</evidence>
<evidence type="ECO:0000313" key="3">
    <source>
        <dbReference type="Proteomes" id="UP000190961"/>
    </source>
</evidence>
<proteinExistence type="predicted"/>
<keyword evidence="1" id="KW-0732">Signal</keyword>
<dbReference type="EMBL" id="FUZU01000001">
    <property type="protein sequence ID" value="SKC40230.1"/>
    <property type="molecule type" value="Genomic_DNA"/>
</dbReference>
<dbReference type="AlphaFoldDB" id="A0A1T5IM83"/>
<dbReference type="OrthoDB" id="977247at2"/>
<reference evidence="2 3" key="1">
    <citation type="submission" date="2017-02" db="EMBL/GenBank/DDBJ databases">
        <authorList>
            <person name="Peterson S.W."/>
        </authorList>
    </citation>
    <scope>NUCLEOTIDE SEQUENCE [LARGE SCALE GENOMIC DNA]</scope>
    <source>
        <strain evidence="2 3">DSM 25262</strain>
    </source>
</reference>
<organism evidence="2 3">
    <name type="scientific">Ohtaekwangia koreensis</name>
    <dbReference type="NCBI Taxonomy" id="688867"/>
    <lineage>
        <taxon>Bacteria</taxon>
        <taxon>Pseudomonadati</taxon>
        <taxon>Bacteroidota</taxon>
        <taxon>Cytophagia</taxon>
        <taxon>Cytophagales</taxon>
        <taxon>Fulvivirgaceae</taxon>
        <taxon>Ohtaekwangia</taxon>
    </lineage>
</organism>
<dbReference type="RefSeq" id="WP_079684817.1">
    <property type="nucleotide sequence ID" value="NZ_FUZU01000001.1"/>
</dbReference>
<evidence type="ECO:0000313" key="2">
    <source>
        <dbReference type="EMBL" id="SKC40230.1"/>
    </source>
</evidence>
<feature type="chain" id="PRO_5012730394" description="Tetratricopeptide repeat-containing protein" evidence="1">
    <location>
        <begin position="22"/>
        <end position="298"/>
    </location>
</feature>
<sequence length="298" mass="32672">MKTKSLPILLFALLLAFSTIAQDYAFKVLVIKGTNELKTGDAWQPIKTGASLKSGDELKLSDNSYIGLMHVTGKPIELKQAGSYKVADLSSKISGGSSVLNKYTDFILSSNSTEAKKNRLSATGAVHRGEATAIQILLPENQHADIYNSSVAISWEASKVEGPYIVVINNMFGEELAKIETPESSIRVDLSDAKYATENAVLVQVAAKADPNKKSAEKLIKKLTQPQKDKIKISLGEIQNNVSEQTALNKLLLAGFYEEHHLYIDAVAAYEDAIRLAPDVAFYKESYDDFLIRNGMKR</sequence>
<dbReference type="STRING" id="688867.SAMN05660236_0165"/>